<dbReference type="SMART" id="SM00233">
    <property type="entry name" value="PH"/>
    <property type="match status" value="1"/>
</dbReference>
<dbReference type="InterPro" id="IPR035899">
    <property type="entry name" value="DBL_dom_sf"/>
</dbReference>
<keyword evidence="5" id="KW-1185">Reference proteome</keyword>
<organism evidence="4 5">
    <name type="scientific">Mucor saturninus</name>
    <dbReference type="NCBI Taxonomy" id="64648"/>
    <lineage>
        <taxon>Eukaryota</taxon>
        <taxon>Fungi</taxon>
        <taxon>Fungi incertae sedis</taxon>
        <taxon>Mucoromycota</taxon>
        <taxon>Mucoromycotina</taxon>
        <taxon>Mucoromycetes</taxon>
        <taxon>Mucorales</taxon>
        <taxon>Mucorineae</taxon>
        <taxon>Mucoraceae</taxon>
        <taxon>Mucor</taxon>
    </lineage>
</organism>
<dbReference type="InterPro" id="IPR001849">
    <property type="entry name" value="PH_domain"/>
</dbReference>
<feature type="region of interest" description="Disordered" evidence="1">
    <location>
        <begin position="474"/>
        <end position="514"/>
    </location>
</feature>
<evidence type="ECO:0000313" key="4">
    <source>
        <dbReference type="EMBL" id="KAG2206259.1"/>
    </source>
</evidence>
<dbReference type="OrthoDB" id="660555at2759"/>
<dbReference type="SMART" id="SM00325">
    <property type="entry name" value="RhoGEF"/>
    <property type="match status" value="1"/>
</dbReference>
<evidence type="ECO:0000313" key="5">
    <source>
        <dbReference type="Proteomes" id="UP000603453"/>
    </source>
</evidence>
<name>A0A8H7V9K9_9FUNG</name>
<protein>
    <recommendedName>
        <fullName evidence="6">Dbl homology domain-containing protein</fullName>
    </recommendedName>
</protein>
<proteinExistence type="predicted"/>
<dbReference type="Gene3D" id="2.30.29.30">
    <property type="entry name" value="Pleckstrin-homology domain (PH domain)/Phosphotyrosine-binding domain (PTB)"/>
    <property type="match status" value="1"/>
</dbReference>
<sequence length="514" mass="57952">MSGQNGVVDPSQPSTTDTISPRPHRKIQGLSIGSTASTTSIASSNASRYTTSGMTATSTFSSIDEHDQISTNSSAIGFLNDSVDDQDFGLIDTLDYEDVDEGIIDHEYIHRDRENLIESLLASEQAYLESLELVMKLFLVPLKKDAKQSSFNFLGMKKMVCTEREFRWLFGNFEELVHTHRLILQSLQERLRIWGPTQILSDVFQAWFPNIECYRLYLKNYDVSLTTYERLTRYQPFKKFIDASREYSAITVHKDKDLKGSSLLSLIQLPAGCISRYADIISRLADLTPALHPDYSGLRKSKAYIQHYRTTINEKLLDADNVDQVLMIHRALIGAPFNVRAERRLVIQGQLSRVTISTRSMGEERNYMLFNDLLLFVKPKVEGKVTRLQYKGHLTLERAKIRSLTKEEAGGIAHCIEITCSMAGVDNLNSTFVGASTTHVLYIGSDRGRDVWLKSLDLVILNLDKIAMAKHAQTTRRMIQSRTPRGSNSNSATTSTLSSNDSLKTVSRESSHRS</sequence>
<dbReference type="EMBL" id="JAEPRD010000031">
    <property type="protein sequence ID" value="KAG2206259.1"/>
    <property type="molecule type" value="Genomic_DNA"/>
</dbReference>
<comment type="caution">
    <text evidence="4">The sequence shown here is derived from an EMBL/GenBank/DDBJ whole genome shotgun (WGS) entry which is preliminary data.</text>
</comment>
<dbReference type="InterPro" id="IPR051092">
    <property type="entry name" value="FYVE_RhoGEF_PH"/>
</dbReference>
<dbReference type="PROSITE" id="PS50010">
    <property type="entry name" value="DH_2"/>
    <property type="match status" value="1"/>
</dbReference>
<dbReference type="PROSITE" id="PS50003">
    <property type="entry name" value="PH_DOMAIN"/>
    <property type="match status" value="1"/>
</dbReference>
<dbReference type="GO" id="GO:0005085">
    <property type="term" value="F:guanyl-nucleotide exchange factor activity"/>
    <property type="evidence" value="ECO:0007669"/>
    <property type="project" value="InterPro"/>
</dbReference>
<dbReference type="SUPFAM" id="SSF50729">
    <property type="entry name" value="PH domain-like"/>
    <property type="match status" value="1"/>
</dbReference>
<dbReference type="GO" id="GO:0005737">
    <property type="term" value="C:cytoplasm"/>
    <property type="evidence" value="ECO:0007669"/>
    <property type="project" value="TreeGrafter"/>
</dbReference>
<evidence type="ECO:0000259" key="3">
    <source>
        <dbReference type="PROSITE" id="PS50010"/>
    </source>
</evidence>
<evidence type="ECO:0000259" key="2">
    <source>
        <dbReference type="PROSITE" id="PS50003"/>
    </source>
</evidence>
<reference evidence="4" key="1">
    <citation type="submission" date="2020-12" db="EMBL/GenBank/DDBJ databases">
        <title>Metabolic potential, ecology and presence of endohyphal bacteria is reflected in genomic diversity of Mucoromycotina.</title>
        <authorList>
            <person name="Muszewska A."/>
            <person name="Okrasinska A."/>
            <person name="Steczkiewicz K."/>
            <person name="Drgas O."/>
            <person name="Orlowska M."/>
            <person name="Perlinska-Lenart U."/>
            <person name="Aleksandrzak-Piekarczyk T."/>
            <person name="Szatraj K."/>
            <person name="Zielenkiewicz U."/>
            <person name="Pilsyk S."/>
            <person name="Malc E."/>
            <person name="Mieczkowski P."/>
            <person name="Kruszewska J.S."/>
            <person name="Biernat P."/>
            <person name="Pawlowska J."/>
        </authorList>
    </citation>
    <scope>NUCLEOTIDE SEQUENCE</scope>
    <source>
        <strain evidence="4">WA0000017839</strain>
    </source>
</reference>
<feature type="region of interest" description="Disordered" evidence="1">
    <location>
        <begin position="1"/>
        <end position="33"/>
    </location>
</feature>
<dbReference type="InterPro" id="IPR011993">
    <property type="entry name" value="PH-like_dom_sf"/>
</dbReference>
<evidence type="ECO:0008006" key="6">
    <source>
        <dbReference type="Google" id="ProtNLM"/>
    </source>
</evidence>
<accession>A0A8H7V9K9</accession>
<feature type="compositionally biased region" description="Low complexity" evidence="1">
    <location>
        <begin position="487"/>
        <end position="502"/>
    </location>
</feature>
<feature type="compositionally biased region" description="Polar residues" evidence="1">
    <location>
        <begin position="1"/>
        <end position="19"/>
    </location>
</feature>
<feature type="domain" description="DH" evidence="3">
    <location>
        <begin position="112"/>
        <end position="315"/>
    </location>
</feature>
<dbReference type="InterPro" id="IPR000219">
    <property type="entry name" value="DH_dom"/>
</dbReference>
<dbReference type="AlphaFoldDB" id="A0A8H7V9K9"/>
<dbReference type="PANTHER" id="PTHR12673:SF159">
    <property type="entry name" value="LD03170P"/>
    <property type="match status" value="1"/>
</dbReference>
<feature type="compositionally biased region" description="Polar residues" evidence="1">
    <location>
        <begin position="475"/>
        <end position="486"/>
    </location>
</feature>
<dbReference type="PANTHER" id="PTHR12673">
    <property type="entry name" value="FACIOGENITAL DYSPLASIA PROTEIN"/>
    <property type="match status" value="1"/>
</dbReference>
<dbReference type="Gene3D" id="1.20.900.10">
    <property type="entry name" value="Dbl homology (DH) domain"/>
    <property type="match status" value="1"/>
</dbReference>
<gene>
    <name evidence="4" type="ORF">INT47_007272</name>
</gene>
<evidence type="ECO:0000256" key="1">
    <source>
        <dbReference type="SAM" id="MobiDB-lite"/>
    </source>
</evidence>
<feature type="domain" description="PH" evidence="2">
    <location>
        <begin position="344"/>
        <end position="461"/>
    </location>
</feature>
<dbReference type="SUPFAM" id="SSF48065">
    <property type="entry name" value="DBL homology domain (DH-domain)"/>
    <property type="match status" value="1"/>
</dbReference>
<dbReference type="Proteomes" id="UP000603453">
    <property type="component" value="Unassembled WGS sequence"/>
</dbReference>
<dbReference type="Pfam" id="PF00621">
    <property type="entry name" value="RhoGEF"/>
    <property type="match status" value="1"/>
</dbReference>